<name>A0ACB0IJI2_TRIPR</name>
<protein>
    <submittedName>
        <fullName evidence="1">Uncharacterized protein</fullName>
    </submittedName>
</protein>
<dbReference type="Proteomes" id="UP001177021">
    <property type="component" value="Unassembled WGS sequence"/>
</dbReference>
<organism evidence="1 2">
    <name type="scientific">Trifolium pratense</name>
    <name type="common">Red clover</name>
    <dbReference type="NCBI Taxonomy" id="57577"/>
    <lineage>
        <taxon>Eukaryota</taxon>
        <taxon>Viridiplantae</taxon>
        <taxon>Streptophyta</taxon>
        <taxon>Embryophyta</taxon>
        <taxon>Tracheophyta</taxon>
        <taxon>Spermatophyta</taxon>
        <taxon>Magnoliopsida</taxon>
        <taxon>eudicotyledons</taxon>
        <taxon>Gunneridae</taxon>
        <taxon>Pentapetalae</taxon>
        <taxon>rosids</taxon>
        <taxon>fabids</taxon>
        <taxon>Fabales</taxon>
        <taxon>Fabaceae</taxon>
        <taxon>Papilionoideae</taxon>
        <taxon>50 kb inversion clade</taxon>
        <taxon>NPAAA clade</taxon>
        <taxon>Hologalegina</taxon>
        <taxon>IRL clade</taxon>
        <taxon>Trifolieae</taxon>
        <taxon>Trifolium</taxon>
    </lineage>
</organism>
<gene>
    <name evidence="1" type="ORF">MILVUS5_LOCUS3792</name>
</gene>
<comment type="caution">
    <text evidence="1">The sequence shown here is derived from an EMBL/GenBank/DDBJ whole genome shotgun (WGS) entry which is preliminary data.</text>
</comment>
<accession>A0ACB0IJI2</accession>
<keyword evidence="2" id="KW-1185">Reference proteome</keyword>
<evidence type="ECO:0000313" key="1">
    <source>
        <dbReference type="EMBL" id="CAJ2632496.1"/>
    </source>
</evidence>
<sequence>MPSGPKKRKAARRKKEKENNNININLSSTNNPLHANDDLKSQNEVEERCHKCDVMEILVYVQWFAEFATYLPEAMKQDSKEQKKEAIDQFKVSKLSLQGTLVNTFEELEIYVRGYEKFAKKVWCIGPMTS</sequence>
<proteinExistence type="predicted"/>
<reference evidence="1" key="1">
    <citation type="submission" date="2023-10" db="EMBL/GenBank/DDBJ databases">
        <authorList>
            <person name="Rodriguez Cubillos JULIANA M."/>
            <person name="De Vega J."/>
        </authorList>
    </citation>
    <scope>NUCLEOTIDE SEQUENCE</scope>
</reference>
<evidence type="ECO:0000313" key="2">
    <source>
        <dbReference type="Proteomes" id="UP001177021"/>
    </source>
</evidence>
<dbReference type="EMBL" id="CASHSV030000001">
    <property type="protein sequence ID" value="CAJ2632496.1"/>
    <property type="molecule type" value="Genomic_DNA"/>
</dbReference>